<sequence>MREKTQKNRGLSFLLVFVILATTIVIPGSSATAATSSKIKLYNFVKLTVQAAGLNVESTYLNAALKAGIVKDGDFTDYSKYTTRADAAVILNRADEYLHGDTVDADFLDLVLKNRISDISKITKDKREAIAKIYAKGFMKGYSNGYYIKSREFRGSEYMTITGAKGVIAMLKDTKKRAKLSPDGQLIRTTNLPKNAKDYEYILETYPNSFYEMKFMYQMSKYYYKPVELVDYASPAKFKDINFHGGDMQNVLDKYLNTWMERVETNLQYRLNVNYKSVDNAWINNLRSTYTQYGDAYSDKRITDVIKKYVGVVKKNKIIIQSQIISVEPSTLYKKGAGYYVRAYVKFKLTYSGTKMTSDELISGDNVLLNGLKKNIWFDGVYDIKLGTINGSSDGSDYYVTDASLVDYN</sequence>
<evidence type="ECO:0000259" key="2">
    <source>
        <dbReference type="Pfam" id="PF00395"/>
    </source>
</evidence>
<name>A0A6P1TRI5_9FIRM</name>
<gene>
    <name evidence="3" type="ORF">Ana3638_20525</name>
</gene>
<evidence type="ECO:0000256" key="1">
    <source>
        <dbReference type="ARBA" id="ARBA00022737"/>
    </source>
</evidence>
<dbReference type="AlphaFoldDB" id="A0A6P1TRI5"/>
<reference evidence="3 4" key="1">
    <citation type="submission" date="2020-01" db="EMBL/GenBank/DDBJ databases">
        <title>Genome analysis of Anaerocolumna sp. CBA3638.</title>
        <authorList>
            <person name="Kim J."/>
            <person name="Roh S.W."/>
        </authorList>
    </citation>
    <scope>NUCLEOTIDE SEQUENCE [LARGE SCALE GENOMIC DNA]</scope>
    <source>
        <strain evidence="3 4">CBA3638</strain>
    </source>
</reference>
<dbReference type="InterPro" id="IPR001119">
    <property type="entry name" value="SLH_dom"/>
</dbReference>
<dbReference type="Pfam" id="PF00395">
    <property type="entry name" value="SLH"/>
    <property type="match status" value="1"/>
</dbReference>
<dbReference type="EMBL" id="CP048000">
    <property type="protein sequence ID" value="QHQ62869.1"/>
    <property type="molecule type" value="Genomic_DNA"/>
</dbReference>
<organism evidence="3 4">
    <name type="scientific">Anaerocolumna sedimenticola</name>
    <dbReference type="NCBI Taxonomy" id="2696063"/>
    <lineage>
        <taxon>Bacteria</taxon>
        <taxon>Bacillati</taxon>
        <taxon>Bacillota</taxon>
        <taxon>Clostridia</taxon>
        <taxon>Lachnospirales</taxon>
        <taxon>Lachnospiraceae</taxon>
        <taxon>Anaerocolumna</taxon>
    </lineage>
</organism>
<feature type="domain" description="SLH" evidence="2">
    <location>
        <begin position="116"/>
        <end position="146"/>
    </location>
</feature>
<evidence type="ECO:0000313" key="4">
    <source>
        <dbReference type="Proteomes" id="UP000464314"/>
    </source>
</evidence>
<protein>
    <recommendedName>
        <fullName evidence="2">SLH domain-containing protein</fullName>
    </recommendedName>
</protein>
<dbReference type="RefSeq" id="WP_161839691.1">
    <property type="nucleotide sequence ID" value="NZ_CP048000.1"/>
</dbReference>
<keyword evidence="4" id="KW-1185">Reference proteome</keyword>
<accession>A0A6P1TRI5</accession>
<evidence type="ECO:0000313" key="3">
    <source>
        <dbReference type="EMBL" id="QHQ62869.1"/>
    </source>
</evidence>
<dbReference type="KEGG" id="anr:Ana3638_20525"/>
<keyword evidence="1" id="KW-0677">Repeat</keyword>
<proteinExistence type="predicted"/>
<dbReference type="Proteomes" id="UP000464314">
    <property type="component" value="Chromosome"/>
</dbReference>